<dbReference type="OrthoDB" id="9778320at2"/>
<dbReference type="KEGG" id="palb:EJC50_19820"/>
<reference evidence="4" key="1">
    <citation type="submission" date="2018-12" db="EMBL/GenBank/DDBJ databases">
        <title>Genome sequence of Peanibacillus sp.</title>
        <authorList>
            <person name="Subramani G."/>
            <person name="Srinivasan S."/>
            <person name="Kim M.K."/>
        </authorList>
    </citation>
    <scope>NUCLEOTIDE SEQUENCE [LARGE SCALE GENOMIC DNA]</scope>
    <source>
        <strain evidence="4">18JY67-1</strain>
    </source>
</reference>
<evidence type="ECO:0000256" key="1">
    <source>
        <dbReference type="SAM" id="SignalP"/>
    </source>
</evidence>
<evidence type="ECO:0000259" key="2">
    <source>
        <dbReference type="Pfam" id="PF07833"/>
    </source>
</evidence>
<evidence type="ECO:0000313" key="4">
    <source>
        <dbReference type="Proteomes" id="UP000272528"/>
    </source>
</evidence>
<protein>
    <submittedName>
        <fullName evidence="3">Copper amine oxidase N-terminal domain-containing protein</fullName>
    </submittedName>
</protein>
<feature type="signal peptide" evidence="1">
    <location>
        <begin position="1"/>
        <end position="20"/>
    </location>
</feature>
<keyword evidence="1" id="KW-0732">Signal</keyword>
<dbReference type="InterPro" id="IPR012854">
    <property type="entry name" value="Cu_amine_oxidase-like_N"/>
</dbReference>
<dbReference type="EMBL" id="CP034437">
    <property type="protein sequence ID" value="AZN41673.1"/>
    <property type="molecule type" value="Genomic_DNA"/>
</dbReference>
<accession>A0A3S9A7J1</accession>
<keyword evidence="4" id="KW-1185">Reference proteome</keyword>
<name>A0A3S9A7J1_9BACL</name>
<gene>
    <name evidence="3" type="ORF">EJC50_19820</name>
</gene>
<organism evidence="3 4">
    <name type="scientific">Paenibacillus albus</name>
    <dbReference type="NCBI Taxonomy" id="2495582"/>
    <lineage>
        <taxon>Bacteria</taxon>
        <taxon>Bacillati</taxon>
        <taxon>Bacillota</taxon>
        <taxon>Bacilli</taxon>
        <taxon>Bacillales</taxon>
        <taxon>Paenibacillaceae</taxon>
        <taxon>Paenibacillus</taxon>
    </lineage>
</organism>
<feature type="chain" id="PRO_5038873973" evidence="1">
    <location>
        <begin position="21"/>
        <end position="285"/>
    </location>
</feature>
<dbReference type="Gene3D" id="3.30.457.10">
    <property type="entry name" value="Copper amine oxidase-like, N-terminal domain"/>
    <property type="match status" value="1"/>
</dbReference>
<proteinExistence type="predicted"/>
<dbReference type="AlphaFoldDB" id="A0A3S9A7J1"/>
<sequence length="285" mass="31124">MNKIKIMSGFVLAVSLSASAATAYAANNHPIRIDGVSVVSDALPEVKNSRMMVPLRVISENLGATVEWSKSVVTIKKDSMKVTLKTNDRAATKNDANIQLDVLPYVKNNRVYVPLRFIAETFNCKVNYSDTAVTVDTAPLTIDGVKVKTLQQEYHMTMGGVVQQINGNAINAGIYDILVKNKGAKVAAPASYSWSVNIDVPGSYYKNGQYDFMDAKGVSIKRFDIYSLVEAFPKETLAGYPSVLIHDPTPNEWYLFSMSARDAIIQLTDTATKNGAVKVISNTVV</sequence>
<evidence type="ECO:0000313" key="3">
    <source>
        <dbReference type="EMBL" id="AZN41673.1"/>
    </source>
</evidence>
<dbReference type="RefSeq" id="WP_126017379.1">
    <property type="nucleotide sequence ID" value="NZ_CP034437.1"/>
</dbReference>
<dbReference type="Pfam" id="PF07833">
    <property type="entry name" value="Cu_amine_oxidN1"/>
    <property type="match status" value="1"/>
</dbReference>
<dbReference type="SUPFAM" id="SSF55383">
    <property type="entry name" value="Copper amine oxidase, domain N"/>
    <property type="match status" value="2"/>
</dbReference>
<dbReference type="InterPro" id="IPR036582">
    <property type="entry name" value="Mao_N_sf"/>
</dbReference>
<feature type="domain" description="Copper amine oxidase-like N-terminal" evidence="2">
    <location>
        <begin position="33"/>
        <end position="135"/>
    </location>
</feature>
<dbReference type="Proteomes" id="UP000272528">
    <property type="component" value="Chromosome"/>
</dbReference>